<evidence type="ECO:0000256" key="9">
    <source>
        <dbReference type="SAM" id="MobiDB-lite"/>
    </source>
</evidence>
<dbReference type="Pfam" id="PF00332">
    <property type="entry name" value="Glyco_hydro_17"/>
    <property type="match status" value="2"/>
</dbReference>
<evidence type="ECO:0000256" key="2">
    <source>
        <dbReference type="ARBA" id="ARBA00008773"/>
    </source>
</evidence>
<dbReference type="InterPro" id="IPR044965">
    <property type="entry name" value="Glyco_hydro_17_plant"/>
</dbReference>
<gene>
    <name evidence="11" type="ORF">D5086_0000074670</name>
</gene>
<evidence type="ECO:0000256" key="4">
    <source>
        <dbReference type="ARBA" id="ARBA00022801"/>
    </source>
</evidence>
<keyword evidence="10" id="KW-0732">Signal</keyword>
<comment type="caution">
    <text evidence="11">The sequence shown here is derived from an EMBL/GenBank/DDBJ whole genome shotgun (WGS) entry which is preliminary data.</text>
</comment>
<keyword evidence="4" id="KW-0378">Hydrolase</keyword>
<dbReference type="GO" id="GO:0005975">
    <property type="term" value="P:carbohydrate metabolic process"/>
    <property type="evidence" value="ECO:0007669"/>
    <property type="project" value="InterPro"/>
</dbReference>
<evidence type="ECO:0000256" key="7">
    <source>
        <dbReference type="ARBA" id="ARBA00033417"/>
    </source>
</evidence>
<dbReference type="EMBL" id="RCHU01000214">
    <property type="protein sequence ID" value="TKS11305.1"/>
    <property type="molecule type" value="Genomic_DNA"/>
</dbReference>
<dbReference type="PANTHER" id="PTHR32227">
    <property type="entry name" value="GLUCAN ENDO-1,3-BETA-GLUCOSIDASE BG1-RELATED-RELATED"/>
    <property type="match status" value="1"/>
</dbReference>
<evidence type="ECO:0000256" key="5">
    <source>
        <dbReference type="ARBA" id="ARBA00023295"/>
    </source>
</evidence>
<protein>
    <recommendedName>
        <fullName evidence="3">glucan endo-1,3-beta-D-glucosidase</fullName>
        <ecNumber evidence="3">3.2.1.39</ecNumber>
    </recommendedName>
    <alternativeName>
        <fullName evidence="6">(1-&gt;3)-beta-glucan endohydrolase</fullName>
    </alternativeName>
    <alternativeName>
        <fullName evidence="7">Beta-1,3-endoglucanase</fullName>
    </alternativeName>
</protein>
<dbReference type="InterPro" id="IPR017853">
    <property type="entry name" value="GH"/>
</dbReference>
<feature type="signal peptide" evidence="10">
    <location>
        <begin position="1"/>
        <end position="18"/>
    </location>
</feature>
<keyword evidence="5" id="KW-0326">Glycosidase</keyword>
<feature type="region of interest" description="Disordered" evidence="9">
    <location>
        <begin position="293"/>
        <end position="338"/>
    </location>
</feature>
<dbReference type="Gene3D" id="3.20.20.80">
    <property type="entry name" value="Glycosidases"/>
    <property type="match status" value="2"/>
</dbReference>
<evidence type="ECO:0000256" key="1">
    <source>
        <dbReference type="ARBA" id="ARBA00000382"/>
    </source>
</evidence>
<dbReference type="SUPFAM" id="SSF51445">
    <property type="entry name" value="(Trans)glycosidases"/>
    <property type="match status" value="2"/>
</dbReference>
<evidence type="ECO:0000256" key="3">
    <source>
        <dbReference type="ARBA" id="ARBA00012780"/>
    </source>
</evidence>
<sequence length="527" mass="56525">MVVLPYTVAFLLLSSLQTVKIASKFASLSVLIELSSFQSMKTKNVVLFCRLKIDVGSSALIFAAFCADSQSFIGINYGQLEDNLPPPSSTAKLLQSTSIQKVRLYGSDPAIIIALANTGIGIVIGTANGDIPGLASDPNFAKTWINTNVLPFYPASNIILITVGNEVMTSNDQNLMNKLLPAMQNVQNALNDASLGGKIKVTTVHSMGVLKQSEPPSSGSFDPSYGDLMKGLLEFNSATGSPFAINPYPYFAYRSDTRPETPAFCLFQPNAGRMDGNTKIKYMNMFDAQTQSLEATPQPPPATAATATSTITSNNDSSTSTSTSTIADKLPPPSSTAKLLQSTSIQKVRLYGSDPAIIKALANTGIGIVTGTANGDIPGLASDPNFAKSWINTNVLPFFPASNIILITVGNEVMNSNDQNLMNKLLRTRQNVPNALNDASLGGKIKVSTVHSMGLLKQSEPPSSRSIDQSYGDLMKGLLEFNCANGSPFAINPYPYFTEAIQGLRLWLFAFSSRMQDEWMETLRSST</sequence>
<dbReference type="EC" id="3.2.1.39" evidence="3"/>
<comment type="catalytic activity">
    <reaction evidence="1">
        <text>Hydrolysis of (1-&gt;3)-beta-D-glucosidic linkages in (1-&gt;3)-beta-D-glucans.</text>
        <dbReference type="EC" id="3.2.1.39"/>
    </reaction>
</comment>
<evidence type="ECO:0000313" key="11">
    <source>
        <dbReference type="EMBL" id="TKS11305.1"/>
    </source>
</evidence>
<dbReference type="GO" id="GO:0042973">
    <property type="term" value="F:glucan endo-1,3-beta-D-glucosidase activity"/>
    <property type="evidence" value="ECO:0007669"/>
    <property type="project" value="UniProtKB-EC"/>
</dbReference>
<name>A0A4U5QR16_POPAL</name>
<feature type="chain" id="PRO_5021030652" description="glucan endo-1,3-beta-D-glucosidase" evidence="10">
    <location>
        <begin position="19"/>
        <end position="527"/>
    </location>
</feature>
<proteinExistence type="inferred from homology"/>
<evidence type="ECO:0000256" key="8">
    <source>
        <dbReference type="RuleBase" id="RU004335"/>
    </source>
</evidence>
<evidence type="ECO:0000256" key="6">
    <source>
        <dbReference type="ARBA" id="ARBA00033335"/>
    </source>
</evidence>
<organism evidence="11">
    <name type="scientific">Populus alba</name>
    <name type="common">White poplar</name>
    <dbReference type="NCBI Taxonomy" id="43335"/>
    <lineage>
        <taxon>Eukaryota</taxon>
        <taxon>Viridiplantae</taxon>
        <taxon>Streptophyta</taxon>
        <taxon>Embryophyta</taxon>
        <taxon>Tracheophyta</taxon>
        <taxon>Spermatophyta</taxon>
        <taxon>Magnoliopsida</taxon>
        <taxon>eudicotyledons</taxon>
        <taxon>Gunneridae</taxon>
        <taxon>Pentapetalae</taxon>
        <taxon>rosids</taxon>
        <taxon>fabids</taxon>
        <taxon>Malpighiales</taxon>
        <taxon>Salicaceae</taxon>
        <taxon>Saliceae</taxon>
        <taxon>Populus</taxon>
    </lineage>
</organism>
<accession>A0A4U5QR16</accession>
<dbReference type="InterPro" id="IPR000490">
    <property type="entry name" value="Glyco_hydro_17"/>
</dbReference>
<feature type="compositionally biased region" description="Low complexity" evidence="9">
    <location>
        <begin position="303"/>
        <end position="328"/>
    </location>
</feature>
<dbReference type="AlphaFoldDB" id="A0A4U5QR16"/>
<evidence type="ECO:0000256" key="10">
    <source>
        <dbReference type="SAM" id="SignalP"/>
    </source>
</evidence>
<comment type="similarity">
    <text evidence="2 8">Belongs to the glycosyl hydrolase 17 family.</text>
</comment>
<reference evidence="11" key="1">
    <citation type="submission" date="2018-10" db="EMBL/GenBank/DDBJ databases">
        <title>Population genomic analysis revealed the cold adaptation of white poplar.</title>
        <authorList>
            <person name="Liu Y.-J."/>
        </authorList>
    </citation>
    <scope>NUCLEOTIDE SEQUENCE [LARGE SCALE GENOMIC DNA]</scope>
    <source>
        <strain evidence="11">PAL-ZL1</strain>
    </source>
</reference>